<dbReference type="InterPro" id="IPR036179">
    <property type="entry name" value="Ig-like_dom_sf"/>
</dbReference>
<keyword evidence="6" id="KW-0472">Membrane</keyword>
<dbReference type="CDD" id="cd00063">
    <property type="entry name" value="FN3"/>
    <property type="match status" value="2"/>
</dbReference>
<keyword evidence="3" id="KW-1015">Disulfide bond</keyword>
<proteinExistence type="predicted"/>
<keyword evidence="4" id="KW-0393">Immunoglobulin domain</keyword>
<evidence type="ECO:0008006" key="12">
    <source>
        <dbReference type="Google" id="ProtNLM"/>
    </source>
</evidence>
<dbReference type="InterPro" id="IPR051170">
    <property type="entry name" value="Neural/epithelial_adhesion"/>
</dbReference>
<sequence length="912" mass="100314">MIIRSAVMNNAGLWLVLMGLVIVGTEGQDIVIEGENPLKLTGYSSSMITCRNTAGGEQDNLKWYGANKNEVQSYYSNALIYSNSFTANSLSLVFTNISENDAGEYTCNGTVNGTPQSATVSVMVNMPLIVTNEMAPPIQKVQEGKKGFIKCTGPGGFIVSWIRNGNQIKQDTNGTDDTPRYAQVQNGLEITNVNASLDEGTFICNVFKLGSSQFKLINIDVRVTVPPKITTPPSAGQAVVGEQYRFECLATGKPPPEYLWFKDGSTNVLAGDRYEINKQSGILIIKNVIKDDEGVYKCDARNEADSVVESASLSVIIPPKILEHMNKSGEEGNDAVLICKAYGDPIPTIKWFKGDKVIQDATATQDINEKTVVSSLTITSLTKENGGQYTCEAATQGAPSDKKNVYLSVKYKPAFDPDMASTAWTWKNAPGNLTCLVRGEPRPTVEWYSIPNENGDRSKIEEESFYSISTKYIDANTVQSILRVVYDFTTPLGDYLCKATNDLGSTNRTIRLSKANPPSQPSVTEVMITPTTADFIVRFSSVSNAPPPKRLKVTVTPPPTGRIQYFTVGVVNGRPKEVTVDLKDLTPSTSYTFEFTGESDAGEGQPKRESRNTPAPREPYKVVIRNSLKDGEYPTKYLLEWETPKNGGADIDRIEICHRRVQVLADQSPNNEYQFKETITEFVCQNALPNQSTYELTNLNPNTYYEVRIRANNVHGLSESSLYIFKTKGDQPIQTTVSSIKNSRVEPQSSGEGEDGISIGVIIAILIIAFIVLFIVVDVTCYYKKRLGVIMCFKQRFCSGSSAGAGGAKDAEKGGDDKNKKSDKQNEKEENTKPLLKTEEEEKNGKEELKEMEPEEKEKDAEKSPTIENAEEAKPAPESPKQETPKETKPEEKSPTSEAKPEAPAAEKKEAK</sequence>
<accession>A0A8W8L2H7</accession>
<dbReference type="InterPro" id="IPR003598">
    <property type="entry name" value="Ig_sub2"/>
</dbReference>
<keyword evidence="6" id="KW-1133">Transmembrane helix</keyword>
<evidence type="ECO:0000256" key="7">
    <source>
        <dbReference type="SAM" id="SignalP"/>
    </source>
</evidence>
<dbReference type="PROSITE" id="PS50835">
    <property type="entry name" value="IG_LIKE"/>
    <property type="match status" value="5"/>
</dbReference>
<evidence type="ECO:0000313" key="11">
    <source>
        <dbReference type="Proteomes" id="UP000005408"/>
    </source>
</evidence>
<organism evidence="10 11">
    <name type="scientific">Magallana gigas</name>
    <name type="common">Pacific oyster</name>
    <name type="synonym">Crassostrea gigas</name>
    <dbReference type="NCBI Taxonomy" id="29159"/>
    <lineage>
        <taxon>Eukaryota</taxon>
        <taxon>Metazoa</taxon>
        <taxon>Spiralia</taxon>
        <taxon>Lophotrochozoa</taxon>
        <taxon>Mollusca</taxon>
        <taxon>Bivalvia</taxon>
        <taxon>Autobranchia</taxon>
        <taxon>Pteriomorphia</taxon>
        <taxon>Ostreida</taxon>
        <taxon>Ostreoidea</taxon>
        <taxon>Ostreidae</taxon>
        <taxon>Magallana</taxon>
    </lineage>
</organism>
<feature type="compositionally biased region" description="Basic and acidic residues" evidence="5">
    <location>
        <begin position="809"/>
        <end position="912"/>
    </location>
</feature>
<dbReference type="SMART" id="SM00408">
    <property type="entry name" value="IGc2"/>
    <property type="match status" value="5"/>
</dbReference>
<feature type="domain" description="Fibronectin type-III" evidence="9">
    <location>
        <begin position="615"/>
        <end position="730"/>
    </location>
</feature>
<feature type="domain" description="Ig-like" evidence="8">
    <location>
        <begin position="413"/>
        <end position="513"/>
    </location>
</feature>
<name>A0A8W8L2H7_MAGGI</name>
<evidence type="ECO:0000256" key="5">
    <source>
        <dbReference type="SAM" id="MobiDB-lite"/>
    </source>
</evidence>
<dbReference type="AlphaFoldDB" id="A0A8W8L2H7"/>
<feature type="domain" description="Ig-like" evidence="8">
    <location>
        <begin position="127"/>
        <end position="206"/>
    </location>
</feature>
<dbReference type="InterPro" id="IPR007110">
    <property type="entry name" value="Ig-like_dom"/>
</dbReference>
<dbReference type="Proteomes" id="UP000005408">
    <property type="component" value="Unassembled WGS sequence"/>
</dbReference>
<dbReference type="SUPFAM" id="SSF49265">
    <property type="entry name" value="Fibronectin type III"/>
    <property type="match status" value="1"/>
</dbReference>
<feature type="domain" description="Ig-like" evidence="8">
    <location>
        <begin position="227"/>
        <end position="314"/>
    </location>
</feature>
<evidence type="ECO:0000256" key="2">
    <source>
        <dbReference type="ARBA" id="ARBA00022737"/>
    </source>
</evidence>
<evidence type="ECO:0000256" key="4">
    <source>
        <dbReference type="ARBA" id="ARBA00023319"/>
    </source>
</evidence>
<dbReference type="PANTHER" id="PTHR12231">
    <property type="entry name" value="CTX-RELATED TYPE I TRANSMEMBRANE PROTEIN"/>
    <property type="match status" value="1"/>
</dbReference>
<dbReference type="FunFam" id="2.60.40.10:FF:000032">
    <property type="entry name" value="palladin isoform X1"/>
    <property type="match status" value="2"/>
</dbReference>
<evidence type="ECO:0000256" key="3">
    <source>
        <dbReference type="ARBA" id="ARBA00023157"/>
    </source>
</evidence>
<feature type="domain" description="Ig-like" evidence="8">
    <location>
        <begin position="42"/>
        <end position="121"/>
    </location>
</feature>
<dbReference type="SMART" id="SM00409">
    <property type="entry name" value="IG"/>
    <property type="match status" value="5"/>
</dbReference>
<keyword evidence="2" id="KW-0677">Repeat</keyword>
<evidence type="ECO:0000259" key="8">
    <source>
        <dbReference type="PROSITE" id="PS50835"/>
    </source>
</evidence>
<dbReference type="InterPro" id="IPR036116">
    <property type="entry name" value="FN3_sf"/>
</dbReference>
<dbReference type="SMART" id="SM00060">
    <property type="entry name" value="FN3"/>
    <property type="match status" value="2"/>
</dbReference>
<keyword evidence="1 7" id="KW-0732">Signal</keyword>
<feature type="domain" description="Ig-like" evidence="8">
    <location>
        <begin position="319"/>
        <end position="408"/>
    </location>
</feature>
<dbReference type="PANTHER" id="PTHR12231:SF253">
    <property type="entry name" value="DPR-INTERACTING PROTEIN ETA, ISOFORM B-RELATED"/>
    <property type="match status" value="1"/>
</dbReference>
<feature type="region of interest" description="Disordered" evidence="5">
    <location>
        <begin position="802"/>
        <end position="912"/>
    </location>
</feature>
<protein>
    <recommendedName>
        <fullName evidence="12">Neural cell adhesion molecule 1</fullName>
    </recommendedName>
</protein>
<evidence type="ECO:0000256" key="6">
    <source>
        <dbReference type="SAM" id="Phobius"/>
    </source>
</evidence>
<reference evidence="10" key="1">
    <citation type="submission" date="2022-08" db="UniProtKB">
        <authorList>
            <consortium name="EnsemblMetazoa"/>
        </authorList>
    </citation>
    <scope>IDENTIFICATION</scope>
    <source>
        <strain evidence="10">05x7-T-G4-1.051#20</strain>
    </source>
</reference>
<feature type="region of interest" description="Disordered" evidence="5">
    <location>
        <begin position="591"/>
        <end position="617"/>
    </location>
</feature>
<keyword evidence="6" id="KW-0812">Transmembrane</keyword>
<dbReference type="InterPro" id="IPR003961">
    <property type="entry name" value="FN3_dom"/>
</dbReference>
<evidence type="ECO:0000313" key="10">
    <source>
        <dbReference type="EnsemblMetazoa" id="G26071.5:cds"/>
    </source>
</evidence>
<feature type="transmembrane region" description="Helical" evidence="6">
    <location>
        <begin position="757"/>
        <end position="777"/>
    </location>
</feature>
<dbReference type="Pfam" id="PF00041">
    <property type="entry name" value="fn3"/>
    <property type="match status" value="1"/>
</dbReference>
<dbReference type="InterPro" id="IPR003599">
    <property type="entry name" value="Ig_sub"/>
</dbReference>
<evidence type="ECO:0000256" key="1">
    <source>
        <dbReference type="ARBA" id="ARBA00022729"/>
    </source>
</evidence>
<dbReference type="InterPro" id="IPR013783">
    <property type="entry name" value="Ig-like_fold"/>
</dbReference>
<dbReference type="CDD" id="cd00096">
    <property type="entry name" value="Ig"/>
    <property type="match status" value="1"/>
</dbReference>
<dbReference type="PROSITE" id="PS50853">
    <property type="entry name" value="FN3"/>
    <property type="match status" value="1"/>
</dbReference>
<evidence type="ECO:0000259" key="9">
    <source>
        <dbReference type="PROSITE" id="PS50853"/>
    </source>
</evidence>
<dbReference type="Gene3D" id="2.60.40.10">
    <property type="entry name" value="Immunoglobulins"/>
    <property type="match status" value="6"/>
</dbReference>
<feature type="signal peptide" evidence="7">
    <location>
        <begin position="1"/>
        <end position="27"/>
    </location>
</feature>
<keyword evidence="11" id="KW-1185">Reference proteome</keyword>
<dbReference type="Pfam" id="PF13927">
    <property type="entry name" value="Ig_3"/>
    <property type="match status" value="2"/>
</dbReference>
<dbReference type="SUPFAM" id="SSF48726">
    <property type="entry name" value="Immunoglobulin"/>
    <property type="match status" value="5"/>
</dbReference>
<feature type="chain" id="PRO_5036471796" description="Neural cell adhesion molecule 1" evidence="7">
    <location>
        <begin position="28"/>
        <end position="912"/>
    </location>
</feature>
<dbReference type="EnsemblMetazoa" id="G26071.5">
    <property type="protein sequence ID" value="G26071.5:cds"/>
    <property type="gene ID" value="G26071"/>
</dbReference>